<keyword evidence="2" id="KW-1185">Reference proteome</keyword>
<proteinExistence type="predicted"/>
<name>A0A2V5KF80_9BACL</name>
<dbReference type="OrthoDB" id="2063617at2"/>
<comment type="caution">
    <text evidence="1">The sequence shown here is derived from an EMBL/GenBank/DDBJ whole genome shotgun (WGS) entry which is preliminary data.</text>
</comment>
<evidence type="ECO:0000313" key="2">
    <source>
        <dbReference type="Proteomes" id="UP000247476"/>
    </source>
</evidence>
<dbReference type="Proteomes" id="UP000247476">
    <property type="component" value="Unassembled WGS sequence"/>
</dbReference>
<organism evidence="1 2">
    <name type="scientific">Paenibacillus flagellatus</name>
    <dbReference type="NCBI Taxonomy" id="2211139"/>
    <lineage>
        <taxon>Bacteria</taxon>
        <taxon>Bacillati</taxon>
        <taxon>Bacillota</taxon>
        <taxon>Bacilli</taxon>
        <taxon>Bacillales</taxon>
        <taxon>Paenibacillaceae</taxon>
        <taxon>Paenibacillus</taxon>
    </lineage>
</organism>
<dbReference type="AlphaFoldDB" id="A0A2V5KF80"/>
<sequence>MEINDVRNGVVGALADAFPASKIHDEEIRQGLRLRDFFVKLLTADQTREVGRRYMRTHSFDVHFFADTYEECHAVASTLYDIMEYITVAGGKVRGTRMNHEIVEDVLHFYVDYDFHIMRPAPSNPLMGQMEQEASVKP</sequence>
<protein>
    <submittedName>
        <fullName evidence="1">Uncharacterized protein</fullName>
    </submittedName>
</protein>
<gene>
    <name evidence="1" type="ORF">DLM86_00825</name>
</gene>
<accession>A0A2V5KF80</accession>
<dbReference type="RefSeq" id="WP_110838065.1">
    <property type="nucleotide sequence ID" value="NZ_QJVJ01000001.1"/>
</dbReference>
<dbReference type="InterPro" id="IPR049254">
    <property type="entry name" value="Phage_tail_terminator"/>
</dbReference>
<dbReference type="EMBL" id="QJVJ01000001">
    <property type="protein sequence ID" value="PYI57024.1"/>
    <property type="molecule type" value="Genomic_DNA"/>
</dbReference>
<dbReference type="Pfam" id="PF20765">
    <property type="entry name" value="Phage_tail_terminator_8"/>
    <property type="match status" value="1"/>
</dbReference>
<reference evidence="1 2" key="1">
    <citation type="submission" date="2018-05" db="EMBL/GenBank/DDBJ databases">
        <title>Paenibacillus flagellatus sp. nov., isolated from selenium mineral soil.</title>
        <authorList>
            <person name="Dai X."/>
        </authorList>
    </citation>
    <scope>NUCLEOTIDE SEQUENCE [LARGE SCALE GENOMIC DNA]</scope>
    <source>
        <strain evidence="1 2">DXL2</strain>
    </source>
</reference>
<evidence type="ECO:0000313" key="1">
    <source>
        <dbReference type="EMBL" id="PYI57024.1"/>
    </source>
</evidence>